<protein>
    <submittedName>
        <fullName evidence="1">Uncharacterized protein</fullName>
    </submittedName>
</protein>
<comment type="caution">
    <text evidence="1">The sequence shown here is derived from an EMBL/GenBank/DDBJ whole genome shotgun (WGS) entry which is preliminary data.</text>
</comment>
<accession>A0A3R9EDF7</accession>
<name>A0A3R9EDF7_ACIJO</name>
<reference evidence="1 2" key="1">
    <citation type="submission" date="2018-10" db="EMBL/GenBank/DDBJ databases">
        <title>Transmission dynamics of multidrug resistant bacteria on intensive care unit surfaces.</title>
        <authorList>
            <person name="D'Souza A.W."/>
            <person name="Potter R.F."/>
            <person name="Wallace M."/>
            <person name="Shupe A."/>
            <person name="Patel S."/>
            <person name="Sun S."/>
            <person name="Gul D."/>
            <person name="Kwon J.H."/>
            <person name="Andleeb S."/>
            <person name="Burnham C.-A.D."/>
            <person name="Dantas G."/>
        </authorList>
    </citation>
    <scope>NUCLEOTIDE SEQUENCE [LARGE SCALE GENOMIC DNA]</scope>
    <source>
        <strain evidence="1 2">AJ_385</strain>
    </source>
</reference>
<proteinExistence type="predicted"/>
<dbReference type="RefSeq" id="WP_125274942.1">
    <property type="nucleotide sequence ID" value="NZ_CP140708.1"/>
</dbReference>
<dbReference type="EMBL" id="RHXE01000064">
    <property type="protein sequence ID" value="RSE18148.1"/>
    <property type="molecule type" value="Genomic_DNA"/>
</dbReference>
<sequence length="63" mass="7236">MAWKPKPMKIQCHQCKKIGIFAPKSDVILGFPRCVKCGMVMKVVGKVTLLDWVIYPLTYIRNI</sequence>
<dbReference type="AlphaFoldDB" id="A0A3R9EDF7"/>
<organism evidence="1 2">
    <name type="scientific">Acinetobacter johnsonii</name>
    <dbReference type="NCBI Taxonomy" id="40214"/>
    <lineage>
        <taxon>Bacteria</taxon>
        <taxon>Pseudomonadati</taxon>
        <taxon>Pseudomonadota</taxon>
        <taxon>Gammaproteobacteria</taxon>
        <taxon>Moraxellales</taxon>
        <taxon>Moraxellaceae</taxon>
        <taxon>Acinetobacter</taxon>
    </lineage>
</organism>
<evidence type="ECO:0000313" key="2">
    <source>
        <dbReference type="Proteomes" id="UP000277537"/>
    </source>
</evidence>
<evidence type="ECO:0000313" key="1">
    <source>
        <dbReference type="EMBL" id="RSE18148.1"/>
    </source>
</evidence>
<dbReference type="Proteomes" id="UP000277537">
    <property type="component" value="Unassembled WGS sequence"/>
</dbReference>
<gene>
    <name evidence="1" type="ORF">EGT73_16640</name>
</gene>